<evidence type="ECO:0000256" key="1">
    <source>
        <dbReference type="SAM" id="SignalP"/>
    </source>
</evidence>
<protein>
    <recommendedName>
        <fullName evidence="4">Secretin/TonB short N-terminal domain-containing protein</fullName>
    </recommendedName>
</protein>
<proteinExistence type="predicted"/>
<keyword evidence="3" id="KW-1185">Reference proteome</keyword>
<gene>
    <name evidence="2" type="ORF">WJU22_14255</name>
</gene>
<evidence type="ECO:0000313" key="3">
    <source>
        <dbReference type="Proteomes" id="UP001449657"/>
    </source>
</evidence>
<feature type="signal peptide" evidence="1">
    <location>
        <begin position="1"/>
        <end position="17"/>
    </location>
</feature>
<sequence length="114" mass="12660">MKLSTILLLTVCLQAAAASVSGQNVTLRVKNATLKEVFRKIQQQTGLDVFLDESFLEKAGRVSIDVTNIPVEEVLDICLKEKPFFYTIQQGRIVVKPIAEKRTGCRKCCSSSLK</sequence>
<evidence type="ECO:0000313" key="2">
    <source>
        <dbReference type="EMBL" id="WZN44061.1"/>
    </source>
</evidence>
<reference evidence="2 3" key="1">
    <citation type="submission" date="2024-03" db="EMBL/GenBank/DDBJ databases">
        <title>Chitinophaga caseinilytica sp. nov., a casein hydrolysing bacterium isolated from forest soil.</title>
        <authorList>
            <person name="Lee D.S."/>
            <person name="Han D.M."/>
            <person name="Baek J.H."/>
            <person name="Choi D.G."/>
            <person name="Jeon J.H."/>
            <person name="Jeon C.O."/>
        </authorList>
    </citation>
    <scope>NUCLEOTIDE SEQUENCE [LARGE SCALE GENOMIC DNA]</scope>
    <source>
        <strain evidence="2 3">KACC 19118</strain>
    </source>
</reference>
<dbReference type="RefSeq" id="WP_341838855.1">
    <property type="nucleotide sequence ID" value="NZ_CP149792.1"/>
</dbReference>
<dbReference type="Proteomes" id="UP001449657">
    <property type="component" value="Chromosome"/>
</dbReference>
<accession>A0ABZ2YW94</accession>
<name>A0ABZ2YW94_9BACT</name>
<keyword evidence="1" id="KW-0732">Signal</keyword>
<feature type="chain" id="PRO_5045624689" description="Secretin/TonB short N-terminal domain-containing protein" evidence="1">
    <location>
        <begin position="18"/>
        <end position="114"/>
    </location>
</feature>
<dbReference type="EMBL" id="CP150096">
    <property type="protein sequence ID" value="WZN44061.1"/>
    <property type="molecule type" value="Genomic_DNA"/>
</dbReference>
<dbReference type="Gene3D" id="3.55.50.30">
    <property type="match status" value="1"/>
</dbReference>
<evidence type="ECO:0008006" key="4">
    <source>
        <dbReference type="Google" id="ProtNLM"/>
    </source>
</evidence>
<organism evidence="2 3">
    <name type="scientific">Chitinophaga caseinilytica</name>
    <dbReference type="NCBI Taxonomy" id="2267521"/>
    <lineage>
        <taxon>Bacteria</taxon>
        <taxon>Pseudomonadati</taxon>
        <taxon>Bacteroidota</taxon>
        <taxon>Chitinophagia</taxon>
        <taxon>Chitinophagales</taxon>
        <taxon>Chitinophagaceae</taxon>
        <taxon>Chitinophaga</taxon>
    </lineage>
</organism>